<accession>A0A6J4S0S2</accession>
<sequence>GSRTTRSRRPSRAARSKQRLP</sequence>
<evidence type="ECO:0000256" key="1">
    <source>
        <dbReference type="SAM" id="MobiDB-lite"/>
    </source>
</evidence>
<proteinExistence type="predicted"/>
<organism evidence="2">
    <name type="scientific">uncultured Solirubrobacterales bacterium</name>
    <dbReference type="NCBI Taxonomy" id="768556"/>
    <lineage>
        <taxon>Bacteria</taxon>
        <taxon>Bacillati</taxon>
        <taxon>Actinomycetota</taxon>
        <taxon>Thermoleophilia</taxon>
        <taxon>Solirubrobacterales</taxon>
        <taxon>environmental samples</taxon>
    </lineage>
</organism>
<feature type="region of interest" description="Disordered" evidence="1">
    <location>
        <begin position="1"/>
        <end position="21"/>
    </location>
</feature>
<protein>
    <submittedName>
        <fullName evidence="2">Uncharacterized protein</fullName>
    </submittedName>
</protein>
<dbReference type="AlphaFoldDB" id="A0A6J4S0S2"/>
<evidence type="ECO:0000313" key="2">
    <source>
        <dbReference type="EMBL" id="CAA9481906.1"/>
    </source>
</evidence>
<reference evidence="2" key="1">
    <citation type="submission" date="2020-02" db="EMBL/GenBank/DDBJ databases">
        <authorList>
            <person name="Meier V. D."/>
        </authorList>
    </citation>
    <scope>NUCLEOTIDE SEQUENCE</scope>
    <source>
        <strain evidence="2">AVDCRST_MAG17</strain>
    </source>
</reference>
<name>A0A6J4S0S2_9ACTN</name>
<dbReference type="EMBL" id="CADCVV010000013">
    <property type="protein sequence ID" value="CAA9481906.1"/>
    <property type="molecule type" value="Genomic_DNA"/>
</dbReference>
<feature type="non-terminal residue" evidence="2">
    <location>
        <position position="1"/>
    </location>
</feature>
<gene>
    <name evidence="2" type="ORF">AVDCRST_MAG17-224</name>
</gene>
<feature type="non-terminal residue" evidence="2">
    <location>
        <position position="21"/>
    </location>
</feature>